<dbReference type="PANTHER" id="PTHR43784">
    <property type="entry name" value="GDSL-LIKE LIPASE/ACYLHYDROLASE, PUTATIVE (AFU_ORTHOLOGUE AFUA_2G00820)-RELATED"/>
    <property type="match status" value="1"/>
</dbReference>
<organism evidence="3 4">
    <name type="scientific">Pedococcus cremeus</name>
    <dbReference type="NCBI Taxonomy" id="587636"/>
    <lineage>
        <taxon>Bacteria</taxon>
        <taxon>Bacillati</taxon>
        <taxon>Actinomycetota</taxon>
        <taxon>Actinomycetes</taxon>
        <taxon>Micrococcales</taxon>
        <taxon>Intrasporangiaceae</taxon>
        <taxon>Pedococcus</taxon>
    </lineage>
</organism>
<proteinExistence type="predicted"/>
<protein>
    <submittedName>
        <fullName evidence="3">Lysophospholipase L1</fullName>
    </submittedName>
</protein>
<dbReference type="InterPro" id="IPR013830">
    <property type="entry name" value="SGNH_hydro"/>
</dbReference>
<dbReference type="Proteomes" id="UP000199019">
    <property type="component" value="Unassembled WGS sequence"/>
</dbReference>
<evidence type="ECO:0000256" key="1">
    <source>
        <dbReference type="SAM" id="MobiDB-lite"/>
    </source>
</evidence>
<keyword evidence="4" id="KW-1185">Reference proteome</keyword>
<dbReference type="PANTHER" id="PTHR43784:SF2">
    <property type="entry name" value="GDSL-LIKE LIPASE_ACYLHYDROLASE, PUTATIVE (AFU_ORTHOLOGUE AFUA_2G00820)-RELATED"/>
    <property type="match status" value="1"/>
</dbReference>
<sequence>MTDLPETNELPEATHLPEPGRTWRRYVAIGDSFTEGMSDPDPSRDNAFIGWADRLAEHLSLLAREAGHDFAYANLAVRGRLLADVIGPQLDTALALQPDLVSMVGGGNDILRPKADLDSIAARLEEAVLRIRATGADVLLATPVDPADAPLIRHLRGRHAIHSANIFSIAQKHGCYVINQWGLHALRDWRMWAEDRIHMTSEGHRRVALSALSALGHSTDRADWTSPLPDAPVLSRREWATANAAWARQHLAPWVQRRLRGESSGDTVVAKRPELRPVEPR</sequence>
<dbReference type="InterPro" id="IPR036514">
    <property type="entry name" value="SGNH_hydro_sf"/>
</dbReference>
<feature type="region of interest" description="Disordered" evidence="1">
    <location>
        <begin position="262"/>
        <end position="281"/>
    </location>
</feature>
<dbReference type="InterPro" id="IPR053140">
    <property type="entry name" value="GDSL_Rv0518-like"/>
</dbReference>
<gene>
    <name evidence="3" type="ORF">SAMN05216199_3703</name>
</gene>
<reference evidence="4" key="1">
    <citation type="submission" date="2016-10" db="EMBL/GenBank/DDBJ databases">
        <authorList>
            <person name="Varghese N."/>
            <person name="Submissions S."/>
        </authorList>
    </citation>
    <scope>NUCLEOTIDE SEQUENCE [LARGE SCALE GENOMIC DNA]</scope>
    <source>
        <strain evidence="4">CGMCC 1.6963</strain>
    </source>
</reference>
<evidence type="ECO:0000313" key="4">
    <source>
        <dbReference type="Proteomes" id="UP000199019"/>
    </source>
</evidence>
<name>A0A1H9XFD9_9MICO</name>
<accession>A0A1H9XFD9</accession>
<dbReference type="SUPFAM" id="SSF52266">
    <property type="entry name" value="SGNH hydrolase"/>
    <property type="match status" value="1"/>
</dbReference>
<feature type="domain" description="SGNH hydrolase-type esterase" evidence="2">
    <location>
        <begin position="28"/>
        <end position="206"/>
    </location>
</feature>
<evidence type="ECO:0000259" key="2">
    <source>
        <dbReference type="Pfam" id="PF13472"/>
    </source>
</evidence>
<evidence type="ECO:0000313" key="3">
    <source>
        <dbReference type="EMBL" id="SES44835.1"/>
    </source>
</evidence>
<dbReference type="EMBL" id="FOHB01000008">
    <property type="protein sequence ID" value="SES44835.1"/>
    <property type="molecule type" value="Genomic_DNA"/>
</dbReference>
<dbReference type="STRING" id="587636.SAMN05216199_3703"/>
<dbReference type="AlphaFoldDB" id="A0A1H9XFD9"/>
<dbReference type="Pfam" id="PF13472">
    <property type="entry name" value="Lipase_GDSL_2"/>
    <property type="match status" value="1"/>
</dbReference>
<dbReference type="Gene3D" id="3.40.50.1110">
    <property type="entry name" value="SGNH hydrolase"/>
    <property type="match status" value="1"/>
</dbReference>
<dbReference type="CDD" id="cd01832">
    <property type="entry name" value="SGNH_hydrolase_like_1"/>
    <property type="match status" value="1"/>
</dbReference>